<accession>U9U1I7</accession>
<protein>
    <submittedName>
        <fullName evidence="1">Uncharacterized protein</fullName>
    </submittedName>
</protein>
<dbReference type="AlphaFoldDB" id="U9U1I7"/>
<dbReference type="HOGENOM" id="CLU_2759086_0_0_1"/>
<sequence length="70" mass="7829">MSHKKFVRTTFSYNEVLDDDSEGLSSLCLIVMYTSVVAVIDRELKVQDKGFSSSKSSLFRCSQGGIWMGI</sequence>
<evidence type="ECO:0000313" key="1">
    <source>
        <dbReference type="EMBL" id="ESA14274.1"/>
    </source>
</evidence>
<reference evidence="1" key="1">
    <citation type="submission" date="2013-07" db="EMBL/GenBank/DDBJ databases">
        <title>The genome of an arbuscular mycorrhizal fungus provides insights into the evolution of the oldest plant symbiosis.</title>
        <authorList>
            <consortium name="DOE Joint Genome Institute"/>
            <person name="Tisserant E."/>
            <person name="Malbreil M."/>
            <person name="Kuo A."/>
            <person name="Kohler A."/>
            <person name="Symeonidi A."/>
            <person name="Balestrini R."/>
            <person name="Charron P."/>
            <person name="Duensing N."/>
            <person name="Frei-dit-Frey N."/>
            <person name="Gianinazzi-Pearson V."/>
            <person name="Gilbert B."/>
            <person name="Handa Y."/>
            <person name="Hijri M."/>
            <person name="Kaul R."/>
            <person name="Kawaguchi M."/>
            <person name="Krajinski F."/>
            <person name="Lammers P."/>
            <person name="Lapierre D."/>
            <person name="Masclaux F.G."/>
            <person name="Murat C."/>
            <person name="Morin E."/>
            <person name="Ndikumana S."/>
            <person name="Pagni M."/>
            <person name="Petitpierre D."/>
            <person name="Requena N."/>
            <person name="Rosikiewicz P."/>
            <person name="Riley R."/>
            <person name="Saito K."/>
            <person name="San Clemente H."/>
            <person name="Shapiro H."/>
            <person name="van Tuinen D."/>
            <person name="Becard G."/>
            <person name="Bonfante P."/>
            <person name="Paszkowski U."/>
            <person name="Shachar-Hill Y."/>
            <person name="Young J.P."/>
            <person name="Sanders I.R."/>
            <person name="Henrissat B."/>
            <person name="Rensing S.A."/>
            <person name="Grigoriev I.V."/>
            <person name="Corradi N."/>
            <person name="Roux C."/>
            <person name="Martin F."/>
        </authorList>
    </citation>
    <scope>NUCLEOTIDE SEQUENCE</scope>
    <source>
        <strain evidence="1">DAOM 197198</strain>
    </source>
</reference>
<proteinExistence type="predicted"/>
<dbReference type="EMBL" id="KI283058">
    <property type="protein sequence ID" value="ESA14274.1"/>
    <property type="molecule type" value="Genomic_DNA"/>
</dbReference>
<gene>
    <name evidence="1" type="ORF">GLOINDRAFT_25117</name>
</gene>
<name>U9U1I7_RHIID</name>
<dbReference type="VEuPathDB" id="FungiDB:RhiirFUN_023696"/>
<organism evidence="1">
    <name type="scientific">Rhizophagus irregularis (strain DAOM 181602 / DAOM 197198 / MUCL 43194)</name>
    <name type="common">Arbuscular mycorrhizal fungus</name>
    <name type="synonym">Glomus intraradices</name>
    <dbReference type="NCBI Taxonomy" id="747089"/>
    <lineage>
        <taxon>Eukaryota</taxon>
        <taxon>Fungi</taxon>
        <taxon>Fungi incertae sedis</taxon>
        <taxon>Mucoromycota</taxon>
        <taxon>Glomeromycotina</taxon>
        <taxon>Glomeromycetes</taxon>
        <taxon>Glomerales</taxon>
        <taxon>Glomeraceae</taxon>
        <taxon>Rhizophagus</taxon>
    </lineage>
</organism>